<dbReference type="InterPro" id="IPR027417">
    <property type="entry name" value="P-loop_NTPase"/>
</dbReference>
<dbReference type="SMART" id="SM00490">
    <property type="entry name" value="HELICc"/>
    <property type="match status" value="1"/>
</dbReference>
<dbReference type="Gene3D" id="3.40.50.300">
    <property type="entry name" value="P-loop containing nucleotide triphosphate hydrolases"/>
    <property type="match status" value="2"/>
</dbReference>
<dbReference type="SMART" id="SM00487">
    <property type="entry name" value="DEXDc"/>
    <property type="match status" value="1"/>
</dbReference>
<protein>
    <recommendedName>
        <fullName evidence="7">ATP-dependent DNA helicase RecQ</fullName>
    </recommendedName>
</protein>
<dbReference type="GO" id="GO:0005737">
    <property type="term" value="C:cytoplasm"/>
    <property type="evidence" value="ECO:0007669"/>
    <property type="project" value="TreeGrafter"/>
</dbReference>
<gene>
    <name evidence="5" type="ORF">DEM27_24115</name>
</gene>
<evidence type="ECO:0000259" key="3">
    <source>
        <dbReference type="PROSITE" id="PS51192"/>
    </source>
</evidence>
<name>A0A2U2DK10_9HYPH</name>
<dbReference type="GO" id="GO:0009378">
    <property type="term" value="F:four-way junction helicase activity"/>
    <property type="evidence" value="ECO:0007669"/>
    <property type="project" value="TreeGrafter"/>
</dbReference>
<evidence type="ECO:0000256" key="2">
    <source>
        <dbReference type="ARBA" id="ARBA00022840"/>
    </source>
</evidence>
<reference evidence="5 6" key="1">
    <citation type="submission" date="2018-05" db="EMBL/GenBank/DDBJ databases">
        <title>The draft genome of strain NS-104.</title>
        <authorList>
            <person name="Hang P."/>
            <person name="Jiang J."/>
        </authorList>
    </citation>
    <scope>NUCLEOTIDE SEQUENCE [LARGE SCALE GENOMIC DNA]</scope>
    <source>
        <strain evidence="5 6">NS-104</strain>
    </source>
</reference>
<dbReference type="InterPro" id="IPR001650">
    <property type="entry name" value="Helicase_C-like"/>
</dbReference>
<comment type="caution">
    <text evidence="5">The sequence shown here is derived from an EMBL/GenBank/DDBJ whole genome shotgun (WGS) entry which is preliminary data.</text>
</comment>
<evidence type="ECO:0000259" key="4">
    <source>
        <dbReference type="PROSITE" id="PS51194"/>
    </source>
</evidence>
<dbReference type="InterPro" id="IPR011545">
    <property type="entry name" value="DEAD/DEAH_box_helicase_dom"/>
</dbReference>
<dbReference type="InterPro" id="IPR014001">
    <property type="entry name" value="Helicase_ATP-bd"/>
</dbReference>
<accession>A0A2U2DK10</accession>
<feature type="domain" description="Helicase C-terminal" evidence="4">
    <location>
        <begin position="358"/>
        <end position="518"/>
    </location>
</feature>
<feature type="domain" description="Helicase ATP-binding" evidence="3">
    <location>
        <begin position="139"/>
        <end position="330"/>
    </location>
</feature>
<dbReference type="Pfam" id="PF00271">
    <property type="entry name" value="Helicase_C"/>
    <property type="match status" value="1"/>
</dbReference>
<dbReference type="PANTHER" id="PTHR13710">
    <property type="entry name" value="DNA HELICASE RECQ FAMILY MEMBER"/>
    <property type="match status" value="1"/>
</dbReference>
<proteinExistence type="predicted"/>
<dbReference type="PANTHER" id="PTHR13710:SF108">
    <property type="entry name" value="ATP-DEPENDENT DNA HELICASE Q4"/>
    <property type="match status" value="1"/>
</dbReference>
<sequence length="840" mass="93044">MLAFMSNVDSTETRIWLKDEIARLLSCLAQASSAADRYALLRSLVRLHGGRIETQAVKSRFADEDSDKASRFGLAVGSTAIRLLDEQDERAPEGFWTAQDLDVSLRRQRDHLPPDALLLKYTDHPDYRSEGQKAAVRSLVTMPRGASLMVCLPTGSGKSLLFQLTAARMRDETPGSCVVVITPTVSLALDHERTLSQMPGLEASRALVGGMNPIDRANLVDAFRRGEIPVLFMSPEVALGSVREHLIEAATNPVKKLETLGAHISAVFIDEAHIIESWGRSFRPDFQRLPGLVHELRSHNSDLQCVLLSATLPPSAREVLRASYKSARGWGEVDAATPRREFDIVVQRYRDADARLKALDFVIDRAPRPLIVYTTLAGDEGADRGPSDLRLSASELFAHLKNRGYERIALFSGEVSSTSERSQIVRDWADDKIDIVVATSAFGMGVDKANVRSVVHACLPDSPARYYQEIGRAARDGRQGLAVCLFTDADKDGVKDDVSHARSTATSSWITKDLATPRWDAMLHASSNSRWIGDRRAMTIDLDAMRHGITLSTDFNRRWNMSILNLLQRARMLDVISCSHEPDRFTWDVEIREPSLLAPGVDEVWDRVFSLRDNEQARARTEVRHFIDIMRRPQNVCVLRDVFELLQERYSDEISSCGRCPGCRARGEMYVAEPLQRYSADIWPAGPLATALKLPPGTTLIIPEDMTFSKDLSPLMARLSSSGVEQVVVPDDIALDCAVAFKFSDARLGLVINHSSIVANDTGLAQIPTAILLRSNDDVSTCVLGIIKSLKDRGALPEPLLIVTSPSIELDGRRLDQTLSVRAPYLEDSLGHFSIMDFVA</sequence>
<evidence type="ECO:0000313" key="5">
    <source>
        <dbReference type="EMBL" id="PWE53638.1"/>
    </source>
</evidence>
<dbReference type="Pfam" id="PF00270">
    <property type="entry name" value="DEAD"/>
    <property type="match status" value="1"/>
</dbReference>
<dbReference type="Proteomes" id="UP000245252">
    <property type="component" value="Unassembled WGS sequence"/>
</dbReference>
<dbReference type="GO" id="GO:0000724">
    <property type="term" value="P:double-strand break repair via homologous recombination"/>
    <property type="evidence" value="ECO:0007669"/>
    <property type="project" value="TreeGrafter"/>
</dbReference>
<evidence type="ECO:0008006" key="7">
    <source>
        <dbReference type="Google" id="ProtNLM"/>
    </source>
</evidence>
<organism evidence="5 6">
    <name type="scientific">Metarhizobium album</name>
    <dbReference type="NCBI Taxonomy" id="2182425"/>
    <lineage>
        <taxon>Bacteria</taxon>
        <taxon>Pseudomonadati</taxon>
        <taxon>Pseudomonadota</taxon>
        <taxon>Alphaproteobacteria</taxon>
        <taxon>Hyphomicrobiales</taxon>
        <taxon>Rhizobiaceae</taxon>
        <taxon>Metarhizobium</taxon>
    </lineage>
</organism>
<keyword evidence="2" id="KW-0067">ATP-binding</keyword>
<dbReference type="OrthoDB" id="9760034at2"/>
<dbReference type="PROSITE" id="PS51192">
    <property type="entry name" value="HELICASE_ATP_BIND_1"/>
    <property type="match status" value="1"/>
</dbReference>
<dbReference type="GO" id="GO:0043138">
    <property type="term" value="F:3'-5' DNA helicase activity"/>
    <property type="evidence" value="ECO:0007669"/>
    <property type="project" value="TreeGrafter"/>
</dbReference>
<evidence type="ECO:0000313" key="6">
    <source>
        <dbReference type="Proteomes" id="UP000245252"/>
    </source>
</evidence>
<dbReference type="AlphaFoldDB" id="A0A2U2DK10"/>
<keyword evidence="1" id="KW-0547">Nucleotide-binding</keyword>
<dbReference type="PROSITE" id="PS51194">
    <property type="entry name" value="HELICASE_CTER"/>
    <property type="match status" value="1"/>
</dbReference>
<dbReference type="GO" id="GO:0005694">
    <property type="term" value="C:chromosome"/>
    <property type="evidence" value="ECO:0007669"/>
    <property type="project" value="TreeGrafter"/>
</dbReference>
<keyword evidence="6" id="KW-1185">Reference proteome</keyword>
<dbReference type="GO" id="GO:0005524">
    <property type="term" value="F:ATP binding"/>
    <property type="evidence" value="ECO:0007669"/>
    <property type="project" value="UniProtKB-KW"/>
</dbReference>
<dbReference type="GO" id="GO:0003676">
    <property type="term" value="F:nucleic acid binding"/>
    <property type="evidence" value="ECO:0007669"/>
    <property type="project" value="InterPro"/>
</dbReference>
<dbReference type="SUPFAM" id="SSF52540">
    <property type="entry name" value="P-loop containing nucleoside triphosphate hydrolases"/>
    <property type="match status" value="1"/>
</dbReference>
<dbReference type="EMBL" id="QFBC01000014">
    <property type="protein sequence ID" value="PWE53638.1"/>
    <property type="molecule type" value="Genomic_DNA"/>
</dbReference>
<evidence type="ECO:0000256" key="1">
    <source>
        <dbReference type="ARBA" id="ARBA00022741"/>
    </source>
</evidence>